<keyword evidence="5" id="KW-0274">FAD</keyword>
<evidence type="ECO:0000256" key="5">
    <source>
        <dbReference type="ARBA" id="ARBA00022827"/>
    </source>
</evidence>
<feature type="domain" description="2Fe-2S ferredoxin-type" evidence="10">
    <location>
        <begin position="285"/>
        <end position="369"/>
    </location>
</feature>
<dbReference type="InterPro" id="IPR017938">
    <property type="entry name" value="Riboflavin_synthase-like_b-brl"/>
</dbReference>
<name>A0A0P6WAD1_9HYPH</name>
<dbReference type="Gene3D" id="2.40.30.10">
    <property type="entry name" value="Translation factors"/>
    <property type="match status" value="1"/>
</dbReference>
<comment type="caution">
    <text evidence="12">The sequence shown here is derived from an EMBL/GenBank/DDBJ whole genome shotgun (WGS) entry which is preliminary data.</text>
</comment>
<dbReference type="EMBL" id="LJYW01000001">
    <property type="protein sequence ID" value="KPL51453.1"/>
    <property type="molecule type" value="Genomic_DNA"/>
</dbReference>
<dbReference type="SUPFAM" id="SSF52343">
    <property type="entry name" value="Ferredoxin reductase-like, C-terminal NADP-linked domain"/>
    <property type="match status" value="1"/>
</dbReference>
<feature type="domain" description="FAD-binding FR-type" evidence="11">
    <location>
        <begin position="26"/>
        <end position="131"/>
    </location>
</feature>
<keyword evidence="7" id="KW-0408">Iron</keyword>
<dbReference type="Pfam" id="PF00111">
    <property type="entry name" value="Fer2"/>
    <property type="match status" value="1"/>
</dbReference>
<dbReference type="InterPro" id="IPR001041">
    <property type="entry name" value="2Fe-2S_ferredoxin-type"/>
</dbReference>
<dbReference type="InterPro" id="IPR039261">
    <property type="entry name" value="FNR_nucleotide-bd"/>
</dbReference>
<dbReference type="PROSITE" id="PS00197">
    <property type="entry name" value="2FE2S_FER_1"/>
    <property type="match status" value="1"/>
</dbReference>
<sequence length="369" mass="39549">MSSASARISGDRPMSVSATAAPAWWDPDIDDRLICRAVLTETADVKTFVFEAPGGRRFAYAPGQFANFEVECGGGVETRSYTLASAPTRPDRVAITVKRIPGGIVSNHLHDRLKPGDAIKVQLPLGDFSTARHPAPKYLFLAAGVGATPLMSMLRAEDDLAGGADIVFVNVARRPEELVFRRELEAIAARNRTVRLAHVVTGEGAEPWAGHRGRPTRATIEAIAPDFRTREIFVCGPDGFMASVRGVLAEAGFDMARHHEESFTFGADAAAEAAAAPVDPAEKTWRITFTRSGKVVLCDGTTPILTAARKAGVVLPSSCTKGLCGTCKSKKLDGEVEMKHSGGIRPREIEAGQVLLCCSRPRSDVTIER</sequence>
<dbReference type="InterPro" id="IPR001433">
    <property type="entry name" value="OxRdtase_FAD/NAD-bd"/>
</dbReference>
<evidence type="ECO:0000259" key="11">
    <source>
        <dbReference type="PROSITE" id="PS51384"/>
    </source>
</evidence>
<dbReference type="PROSITE" id="PS51085">
    <property type="entry name" value="2FE2S_FER_2"/>
    <property type="match status" value="1"/>
</dbReference>
<evidence type="ECO:0000259" key="10">
    <source>
        <dbReference type="PROSITE" id="PS51085"/>
    </source>
</evidence>
<dbReference type="SUPFAM" id="SSF63380">
    <property type="entry name" value="Riboflavin synthase domain-like"/>
    <property type="match status" value="1"/>
</dbReference>
<keyword evidence="3" id="KW-0001">2Fe-2S</keyword>
<dbReference type="InterPro" id="IPR008333">
    <property type="entry name" value="Cbr1-like_FAD-bd_dom"/>
</dbReference>
<keyword evidence="6" id="KW-0560">Oxidoreductase</keyword>
<keyword evidence="13" id="KW-1185">Reference proteome</keyword>
<dbReference type="InterPro" id="IPR006058">
    <property type="entry name" value="2Fe2S_fd_BS"/>
</dbReference>
<dbReference type="PRINTS" id="PR00406">
    <property type="entry name" value="CYTB5RDTASE"/>
</dbReference>
<dbReference type="CDD" id="cd00207">
    <property type="entry name" value="fer2"/>
    <property type="match status" value="1"/>
</dbReference>
<comment type="similarity">
    <text evidence="9">In the N-terminal section; belongs to the FAD-binding oxidoreductase type 6 family.</text>
</comment>
<keyword evidence="4" id="KW-0479">Metal-binding</keyword>
<reference evidence="12 13" key="2">
    <citation type="submission" date="2015-10" db="EMBL/GenBank/DDBJ databases">
        <title>Draft Genome Sequence of Prosthecomicrobium hirschii ATCC 27832.</title>
        <authorList>
            <person name="Daniel J."/>
            <person name="Givan S.A."/>
            <person name="Brun Y.V."/>
            <person name="Brown P.J."/>
        </authorList>
    </citation>
    <scope>NUCLEOTIDE SEQUENCE [LARGE SCALE GENOMIC DNA]</scope>
    <source>
        <strain evidence="12 13">16</strain>
    </source>
</reference>
<evidence type="ECO:0000256" key="8">
    <source>
        <dbReference type="ARBA" id="ARBA00023014"/>
    </source>
</evidence>
<organism evidence="12 13">
    <name type="scientific">Prosthecodimorpha hirschii</name>
    <dbReference type="NCBI Taxonomy" id="665126"/>
    <lineage>
        <taxon>Bacteria</taxon>
        <taxon>Pseudomonadati</taxon>
        <taxon>Pseudomonadota</taxon>
        <taxon>Alphaproteobacteria</taxon>
        <taxon>Hyphomicrobiales</taxon>
        <taxon>Ancalomicrobiaceae</taxon>
        <taxon>Prosthecodimorpha</taxon>
    </lineage>
</organism>
<dbReference type="Gene3D" id="3.10.20.30">
    <property type="match status" value="1"/>
</dbReference>
<evidence type="ECO:0000256" key="1">
    <source>
        <dbReference type="ARBA" id="ARBA00001974"/>
    </source>
</evidence>
<evidence type="ECO:0000256" key="4">
    <source>
        <dbReference type="ARBA" id="ARBA00022723"/>
    </source>
</evidence>
<dbReference type="Pfam" id="PF00175">
    <property type="entry name" value="NAD_binding_1"/>
    <property type="match status" value="1"/>
</dbReference>
<dbReference type="PROSITE" id="PS51384">
    <property type="entry name" value="FAD_FR"/>
    <property type="match status" value="1"/>
</dbReference>
<accession>A0A0P6WAD1</accession>
<dbReference type="CDD" id="cd06215">
    <property type="entry name" value="FNR_iron_sulfur_binding_1"/>
    <property type="match status" value="1"/>
</dbReference>
<dbReference type="AlphaFoldDB" id="A0A0P6WAD1"/>
<gene>
    <name evidence="12" type="ORF">ABB55_03765</name>
</gene>
<dbReference type="STRING" id="665126.ABB55_03765"/>
<protein>
    <recommendedName>
        <fullName evidence="14">Ferredoxin</fullName>
    </recommendedName>
</protein>
<dbReference type="GO" id="GO:0051537">
    <property type="term" value="F:2 iron, 2 sulfur cluster binding"/>
    <property type="evidence" value="ECO:0007669"/>
    <property type="project" value="UniProtKB-KW"/>
</dbReference>
<evidence type="ECO:0000256" key="2">
    <source>
        <dbReference type="ARBA" id="ARBA00022630"/>
    </source>
</evidence>
<dbReference type="PANTHER" id="PTHR47354:SF6">
    <property type="entry name" value="NADH OXIDOREDUCTASE HCR"/>
    <property type="match status" value="1"/>
</dbReference>
<proteinExistence type="inferred from homology"/>
<dbReference type="Pfam" id="PF00970">
    <property type="entry name" value="FAD_binding_6"/>
    <property type="match status" value="1"/>
</dbReference>
<dbReference type="InterPro" id="IPR036010">
    <property type="entry name" value="2Fe-2S_ferredoxin-like_sf"/>
</dbReference>
<evidence type="ECO:0000313" key="13">
    <source>
        <dbReference type="Proteomes" id="UP000048984"/>
    </source>
</evidence>
<dbReference type="SUPFAM" id="SSF54292">
    <property type="entry name" value="2Fe-2S ferredoxin-like"/>
    <property type="match status" value="1"/>
</dbReference>
<dbReference type="GO" id="GO:0046872">
    <property type="term" value="F:metal ion binding"/>
    <property type="evidence" value="ECO:0007669"/>
    <property type="project" value="UniProtKB-KW"/>
</dbReference>
<dbReference type="PANTHER" id="PTHR47354">
    <property type="entry name" value="NADH OXIDOREDUCTASE HCR"/>
    <property type="match status" value="1"/>
</dbReference>
<evidence type="ECO:0000256" key="6">
    <source>
        <dbReference type="ARBA" id="ARBA00023002"/>
    </source>
</evidence>
<keyword evidence="2" id="KW-0285">Flavoprotein</keyword>
<keyword evidence="8" id="KW-0411">Iron-sulfur</keyword>
<dbReference type="GO" id="GO:0016491">
    <property type="term" value="F:oxidoreductase activity"/>
    <property type="evidence" value="ECO:0007669"/>
    <property type="project" value="UniProtKB-KW"/>
</dbReference>
<dbReference type="Proteomes" id="UP000048984">
    <property type="component" value="Unassembled WGS sequence"/>
</dbReference>
<dbReference type="InterPro" id="IPR012675">
    <property type="entry name" value="Beta-grasp_dom_sf"/>
</dbReference>
<dbReference type="InterPro" id="IPR050415">
    <property type="entry name" value="MRET"/>
</dbReference>
<reference evidence="12 13" key="1">
    <citation type="submission" date="2015-09" db="EMBL/GenBank/DDBJ databases">
        <authorList>
            <person name="Jackson K.R."/>
            <person name="Lunt B.L."/>
            <person name="Fisher J.N.B."/>
            <person name="Gardner A.V."/>
            <person name="Bailey M.E."/>
            <person name="Deus L.M."/>
            <person name="Earl A.S."/>
            <person name="Gibby P.D."/>
            <person name="Hartmann K.A."/>
            <person name="Liu J.E."/>
            <person name="Manci A.M."/>
            <person name="Nielsen D.A."/>
            <person name="Solomon M.B."/>
            <person name="Breakwell D.P."/>
            <person name="Burnett S.H."/>
            <person name="Grose J.H."/>
        </authorList>
    </citation>
    <scope>NUCLEOTIDE SEQUENCE [LARGE SCALE GENOMIC DNA]</scope>
    <source>
        <strain evidence="12 13">16</strain>
    </source>
</reference>
<evidence type="ECO:0000256" key="7">
    <source>
        <dbReference type="ARBA" id="ARBA00023004"/>
    </source>
</evidence>
<evidence type="ECO:0000313" key="12">
    <source>
        <dbReference type="EMBL" id="KPL51453.1"/>
    </source>
</evidence>
<evidence type="ECO:0008006" key="14">
    <source>
        <dbReference type="Google" id="ProtNLM"/>
    </source>
</evidence>
<evidence type="ECO:0000256" key="3">
    <source>
        <dbReference type="ARBA" id="ARBA00022714"/>
    </source>
</evidence>
<dbReference type="InterPro" id="IPR017927">
    <property type="entry name" value="FAD-bd_FR_type"/>
</dbReference>
<dbReference type="Gene3D" id="3.40.50.80">
    <property type="entry name" value="Nucleotide-binding domain of ferredoxin-NADP reductase (FNR) module"/>
    <property type="match status" value="1"/>
</dbReference>
<comment type="cofactor">
    <cofactor evidence="1">
        <name>FAD</name>
        <dbReference type="ChEBI" id="CHEBI:57692"/>
    </cofactor>
</comment>
<evidence type="ECO:0000256" key="9">
    <source>
        <dbReference type="ARBA" id="ARBA00061434"/>
    </source>
</evidence>